<evidence type="ECO:0000256" key="2">
    <source>
        <dbReference type="SAM" id="Phobius"/>
    </source>
</evidence>
<sequence>MTQPLLNGTYVILSTWSQSCVSFVDNQSQPLVLDCSANSLQQEWQVQPLSSNTYSVKNLQNNSYISATANQQFSTLVQSTTPYGWYVNETATSSTGNTFVLAPNDTFSLAWNIQAPNEGNVLNLNLCCGYTGNPFLFEPIPNPISTTSPTSATPASTSSTSANSQSSSGSQPHQTWKIVVPCVVVPVGLLVLGALFYFRRSLWRRQTAPPVGPR</sequence>
<keyword evidence="4" id="KW-1185">Reference proteome</keyword>
<dbReference type="InterPro" id="IPR035992">
    <property type="entry name" value="Ricin_B-like_lectins"/>
</dbReference>
<protein>
    <recommendedName>
        <fullName evidence="5">Ricin B lectin domain-containing protein</fullName>
    </recommendedName>
</protein>
<evidence type="ECO:0000313" key="4">
    <source>
        <dbReference type="Proteomes" id="UP001194468"/>
    </source>
</evidence>
<keyword evidence="2" id="KW-1133">Transmembrane helix</keyword>
<comment type="caution">
    <text evidence="3">The sequence shown here is derived from an EMBL/GenBank/DDBJ whole genome shotgun (WGS) entry which is preliminary data.</text>
</comment>
<reference evidence="3" key="1">
    <citation type="submission" date="2019-10" db="EMBL/GenBank/DDBJ databases">
        <authorList>
            <consortium name="DOE Joint Genome Institute"/>
            <person name="Kuo A."/>
            <person name="Miyauchi S."/>
            <person name="Kiss E."/>
            <person name="Drula E."/>
            <person name="Kohler A."/>
            <person name="Sanchez-Garcia M."/>
            <person name="Andreopoulos B."/>
            <person name="Barry K.W."/>
            <person name="Bonito G."/>
            <person name="Buee M."/>
            <person name="Carver A."/>
            <person name="Chen C."/>
            <person name="Cichocki N."/>
            <person name="Clum A."/>
            <person name="Culley D."/>
            <person name="Crous P.W."/>
            <person name="Fauchery L."/>
            <person name="Girlanda M."/>
            <person name="Hayes R."/>
            <person name="Keri Z."/>
            <person name="LaButti K."/>
            <person name="Lipzen A."/>
            <person name="Lombard V."/>
            <person name="Magnuson J."/>
            <person name="Maillard F."/>
            <person name="Morin E."/>
            <person name="Murat C."/>
            <person name="Nolan M."/>
            <person name="Ohm R."/>
            <person name="Pangilinan J."/>
            <person name="Pereira M."/>
            <person name="Perotto S."/>
            <person name="Peter M."/>
            <person name="Riley R."/>
            <person name="Sitrit Y."/>
            <person name="Stielow B."/>
            <person name="Szollosi G."/>
            <person name="Zifcakova L."/>
            <person name="Stursova M."/>
            <person name="Spatafora J.W."/>
            <person name="Tedersoo L."/>
            <person name="Vaario L.-M."/>
            <person name="Yamada A."/>
            <person name="Yan M."/>
            <person name="Wang P."/>
            <person name="Xu J."/>
            <person name="Bruns T."/>
            <person name="Baldrian P."/>
            <person name="Vilgalys R."/>
            <person name="Henrissat B."/>
            <person name="Grigoriev I.V."/>
            <person name="Hibbett D."/>
            <person name="Nagy L.G."/>
            <person name="Martin F.M."/>
        </authorList>
    </citation>
    <scope>NUCLEOTIDE SEQUENCE</scope>
    <source>
        <strain evidence="3">BED1</strain>
    </source>
</reference>
<keyword evidence="2" id="KW-0812">Transmembrane</keyword>
<feature type="region of interest" description="Disordered" evidence="1">
    <location>
        <begin position="146"/>
        <end position="172"/>
    </location>
</feature>
<organism evidence="3 4">
    <name type="scientific">Boletus edulis BED1</name>
    <dbReference type="NCBI Taxonomy" id="1328754"/>
    <lineage>
        <taxon>Eukaryota</taxon>
        <taxon>Fungi</taxon>
        <taxon>Dikarya</taxon>
        <taxon>Basidiomycota</taxon>
        <taxon>Agaricomycotina</taxon>
        <taxon>Agaricomycetes</taxon>
        <taxon>Agaricomycetidae</taxon>
        <taxon>Boletales</taxon>
        <taxon>Boletineae</taxon>
        <taxon>Boletaceae</taxon>
        <taxon>Boletoideae</taxon>
        <taxon>Boletus</taxon>
    </lineage>
</organism>
<dbReference type="AlphaFoldDB" id="A0AAD4GDF0"/>
<proteinExistence type="predicted"/>
<reference evidence="3" key="2">
    <citation type="journal article" date="2020" name="Nat. Commun.">
        <title>Large-scale genome sequencing of mycorrhizal fungi provides insights into the early evolution of symbiotic traits.</title>
        <authorList>
            <person name="Miyauchi S."/>
            <person name="Kiss E."/>
            <person name="Kuo A."/>
            <person name="Drula E."/>
            <person name="Kohler A."/>
            <person name="Sanchez-Garcia M."/>
            <person name="Morin E."/>
            <person name="Andreopoulos B."/>
            <person name="Barry K.W."/>
            <person name="Bonito G."/>
            <person name="Buee M."/>
            <person name="Carver A."/>
            <person name="Chen C."/>
            <person name="Cichocki N."/>
            <person name="Clum A."/>
            <person name="Culley D."/>
            <person name="Crous P.W."/>
            <person name="Fauchery L."/>
            <person name="Girlanda M."/>
            <person name="Hayes R.D."/>
            <person name="Keri Z."/>
            <person name="LaButti K."/>
            <person name="Lipzen A."/>
            <person name="Lombard V."/>
            <person name="Magnuson J."/>
            <person name="Maillard F."/>
            <person name="Murat C."/>
            <person name="Nolan M."/>
            <person name="Ohm R.A."/>
            <person name="Pangilinan J."/>
            <person name="Pereira M.F."/>
            <person name="Perotto S."/>
            <person name="Peter M."/>
            <person name="Pfister S."/>
            <person name="Riley R."/>
            <person name="Sitrit Y."/>
            <person name="Stielow J.B."/>
            <person name="Szollosi G."/>
            <person name="Zifcakova L."/>
            <person name="Stursova M."/>
            <person name="Spatafora J.W."/>
            <person name="Tedersoo L."/>
            <person name="Vaario L.M."/>
            <person name="Yamada A."/>
            <person name="Yan M."/>
            <person name="Wang P."/>
            <person name="Xu J."/>
            <person name="Bruns T."/>
            <person name="Baldrian P."/>
            <person name="Vilgalys R."/>
            <person name="Dunand C."/>
            <person name="Henrissat B."/>
            <person name="Grigoriev I.V."/>
            <person name="Hibbett D."/>
            <person name="Nagy L.G."/>
            <person name="Martin F.M."/>
        </authorList>
    </citation>
    <scope>NUCLEOTIDE SEQUENCE</scope>
    <source>
        <strain evidence="3">BED1</strain>
    </source>
</reference>
<keyword evidence="2" id="KW-0472">Membrane</keyword>
<feature type="transmembrane region" description="Helical" evidence="2">
    <location>
        <begin position="178"/>
        <end position="198"/>
    </location>
</feature>
<dbReference type="EMBL" id="WHUW01000017">
    <property type="protein sequence ID" value="KAF8437923.1"/>
    <property type="molecule type" value="Genomic_DNA"/>
</dbReference>
<accession>A0AAD4GDF0</accession>
<gene>
    <name evidence="3" type="ORF">L210DRAFT_942875</name>
</gene>
<evidence type="ECO:0008006" key="5">
    <source>
        <dbReference type="Google" id="ProtNLM"/>
    </source>
</evidence>
<name>A0AAD4GDF0_BOLED</name>
<dbReference type="Proteomes" id="UP001194468">
    <property type="component" value="Unassembled WGS sequence"/>
</dbReference>
<evidence type="ECO:0000313" key="3">
    <source>
        <dbReference type="EMBL" id="KAF8437923.1"/>
    </source>
</evidence>
<dbReference type="SUPFAM" id="SSF50370">
    <property type="entry name" value="Ricin B-like lectins"/>
    <property type="match status" value="1"/>
</dbReference>
<evidence type="ECO:0000256" key="1">
    <source>
        <dbReference type="SAM" id="MobiDB-lite"/>
    </source>
</evidence>
<dbReference type="Gene3D" id="2.80.10.50">
    <property type="match status" value="1"/>
</dbReference>